<evidence type="ECO:0000313" key="3">
    <source>
        <dbReference type="Proteomes" id="UP000013776"/>
    </source>
</evidence>
<evidence type="ECO:0000313" key="2">
    <source>
        <dbReference type="EMBL" id="CCG81911.1"/>
    </source>
</evidence>
<feature type="region of interest" description="Disordered" evidence="1">
    <location>
        <begin position="151"/>
        <end position="184"/>
    </location>
</feature>
<dbReference type="OrthoDB" id="5570127at2759"/>
<dbReference type="AlphaFoldDB" id="R4XC05"/>
<dbReference type="Pfam" id="PF20175">
    <property type="entry name" value="Tra1_central"/>
    <property type="match status" value="1"/>
</dbReference>
<dbReference type="STRING" id="1097556.R4XC05"/>
<dbReference type="VEuPathDB" id="FungiDB:TAPDE_001797"/>
<dbReference type="InterPro" id="IPR046807">
    <property type="entry name" value="Tra1_central"/>
</dbReference>
<dbReference type="GO" id="GO:0006281">
    <property type="term" value="P:DNA repair"/>
    <property type="evidence" value="ECO:0007669"/>
    <property type="project" value="TreeGrafter"/>
</dbReference>
<accession>R4XC05</accession>
<dbReference type="InterPro" id="IPR050517">
    <property type="entry name" value="DDR_Repair_Kinase"/>
</dbReference>
<dbReference type="EMBL" id="CAHR02000062">
    <property type="protein sequence ID" value="CCG81911.1"/>
    <property type="molecule type" value="Genomic_DNA"/>
</dbReference>
<keyword evidence="3" id="KW-1185">Reference proteome</keyword>
<dbReference type="InterPro" id="IPR011989">
    <property type="entry name" value="ARM-like"/>
</dbReference>
<name>R4XC05_TAPDE</name>
<dbReference type="eggNOG" id="KOG0889">
    <property type="taxonomic scope" value="Eukaryota"/>
</dbReference>
<reference evidence="2 3" key="1">
    <citation type="journal article" date="2013" name="MBio">
        <title>Genome sequencing of the plant pathogen Taphrina deformans, the causal agent of peach leaf curl.</title>
        <authorList>
            <person name="Cisse O.H."/>
            <person name="Almeida J.M.G.C.F."/>
            <person name="Fonseca A."/>
            <person name="Kumar A.A."/>
            <person name="Salojaervi J."/>
            <person name="Overmyer K."/>
            <person name="Hauser P.M."/>
            <person name="Pagni M."/>
        </authorList>
    </citation>
    <scope>NUCLEOTIDE SEQUENCE [LARGE SCALE GENOMIC DNA]</scope>
    <source>
        <strain evidence="3">PYCC 5710 / ATCC 11124 / CBS 356.35 / IMI 108563 / JCM 9778 / NBRC 8474</strain>
    </source>
</reference>
<dbReference type="GO" id="GO:0006355">
    <property type="term" value="P:regulation of DNA-templated transcription"/>
    <property type="evidence" value="ECO:0007669"/>
    <property type="project" value="TreeGrafter"/>
</dbReference>
<feature type="compositionally biased region" description="Low complexity" evidence="1">
    <location>
        <begin position="155"/>
        <end position="173"/>
    </location>
</feature>
<dbReference type="Gene3D" id="1.25.10.10">
    <property type="entry name" value="Leucine-rich Repeat Variant"/>
    <property type="match status" value="1"/>
</dbReference>
<dbReference type="GO" id="GO:0005634">
    <property type="term" value="C:nucleus"/>
    <property type="evidence" value="ECO:0007669"/>
    <property type="project" value="TreeGrafter"/>
</dbReference>
<dbReference type="PANTHER" id="PTHR11139">
    <property type="entry name" value="ATAXIA TELANGIECTASIA MUTATED ATM -RELATED"/>
    <property type="match status" value="1"/>
</dbReference>
<protein>
    <submittedName>
        <fullName evidence="2">Histone acetylase complex subunit Paf400</fullName>
    </submittedName>
</protein>
<dbReference type="GO" id="GO:0000124">
    <property type="term" value="C:SAGA complex"/>
    <property type="evidence" value="ECO:0007669"/>
    <property type="project" value="TreeGrafter"/>
</dbReference>
<sequence>MPALEDLSTQEPKAQLISISDFRSAIEATADVQATNTLQTEALPRLLALLRDTPACFSSLDVEQQVRLAAIETLHRFTFNESFKPLTSDLMSVVLELLKNDNEEIACVCLKVFIDLHKAYKTSIEEFVQPFLDIVLKLYQNMPETVRESFNNLNSSGTTATPSTARTTRAAAGNQSPQALNSPLPNVDAAEAAPASTTLNKSLYSFKVLTECPIIIVLLFSTYRQSVQTNLVLFTPAIIAMLSLQAPPAPKTVGSTTHASIILHRQVLAEFMLAQIKTLSFLAYVLRGFTAFMKKYAAAIPQFVLHLLNECPPEMSAARKELLVATRHILSTEFRNAFLGKIEVLLDENVLVGNGVTAREALR</sequence>
<comment type="caution">
    <text evidence="2">The sequence shown here is derived from an EMBL/GenBank/DDBJ whole genome shotgun (WGS) entry which is preliminary data.</text>
</comment>
<dbReference type="SUPFAM" id="SSF48371">
    <property type="entry name" value="ARM repeat"/>
    <property type="match status" value="1"/>
</dbReference>
<dbReference type="Proteomes" id="UP000013776">
    <property type="component" value="Unassembled WGS sequence"/>
</dbReference>
<proteinExistence type="predicted"/>
<dbReference type="InterPro" id="IPR016024">
    <property type="entry name" value="ARM-type_fold"/>
</dbReference>
<dbReference type="GO" id="GO:0035267">
    <property type="term" value="C:NuA4 histone acetyltransferase complex"/>
    <property type="evidence" value="ECO:0007669"/>
    <property type="project" value="TreeGrafter"/>
</dbReference>
<dbReference type="PANTHER" id="PTHR11139:SF1">
    <property type="entry name" value="TRANSFORMATION_TRANSCRIPTION DOMAIN-ASSOCIATED PROTEIN"/>
    <property type="match status" value="1"/>
</dbReference>
<organism evidence="2 3">
    <name type="scientific">Taphrina deformans (strain PYCC 5710 / ATCC 11124 / CBS 356.35 / IMI 108563 / JCM 9778 / NBRC 8474)</name>
    <name type="common">Peach leaf curl fungus</name>
    <name type="synonym">Lalaria deformans</name>
    <dbReference type="NCBI Taxonomy" id="1097556"/>
    <lineage>
        <taxon>Eukaryota</taxon>
        <taxon>Fungi</taxon>
        <taxon>Dikarya</taxon>
        <taxon>Ascomycota</taxon>
        <taxon>Taphrinomycotina</taxon>
        <taxon>Taphrinomycetes</taxon>
        <taxon>Taphrinales</taxon>
        <taxon>Taphrinaceae</taxon>
        <taxon>Taphrina</taxon>
    </lineage>
</organism>
<gene>
    <name evidence="2" type="ORF">TAPDE_001797</name>
</gene>
<evidence type="ECO:0000256" key="1">
    <source>
        <dbReference type="SAM" id="MobiDB-lite"/>
    </source>
</evidence>
<feature type="compositionally biased region" description="Polar residues" evidence="1">
    <location>
        <begin position="174"/>
        <end position="184"/>
    </location>
</feature>